<dbReference type="PANTHER" id="PTHR42912">
    <property type="entry name" value="METHYLTRANSFERASE"/>
    <property type="match status" value="1"/>
</dbReference>
<name>A0A6M5YTT8_9BACT</name>
<dbReference type="EMBL" id="CP053452">
    <property type="protein sequence ID" value="QJW97485.1"/>
    <property type="molecule type" value="Genomic_DNA"/>
</dbReference>
<dbReference type="GO" id="GO:0008168">
    <property type="term" value="F:methyltransferase activity"/>
    <property type="evidence" value="ECO:0007669"/>
    <property type="project" value="TreeGrafter"/>
</dbReference>
<evidence type="ECO:0000313" key="2">
    <source>
        <dbReference type="EMBL" id="QJW97485.1"/>
    </source>
</evidence>
<sequence length="221" mass="23827">MSDINAAHHESNRHFYDRIAGAYDLIADSNERAARQAGVQALGLKPGEAVLELGFGTGNEVLDLAGLVGPTGKVAGIDISTGMLGVANRKLTEAMPTTPIDLRVGDARQLPFADRAFDAVYTSFTLELFPPADIPTVLSEARRVLKPDGRIGVVSMATVLPGHHASALERVYVWMHRHFPHLVDCRPIDTEGVVSAAGFRIAGVTNLEIWTMPVRVVVGRR</sequence>
<dbReference type="SUPFAM" id="SSF53335">
    <property type="entry name" value="S-adenosyl-L-methionine-dependent methyltransferases"/>
    <property type="match status" value="1"/>
</dbReference>
<evidence type="ECO:0000313" key="3">
    <source>
        <dbReference type="Proteomes" id="UP000503447"/>
    </source>
</evidence>
<reference evidence="3" key="1">
    <citation type="submission" date="2020-05" db="EMBL/GenBank/DDBJ databases">
        <title>Frigoriglobus tundricola gen. nov., sp. nov., a psychrotolerant cellulolytic planctomycete of the family Gemmataceae with two divergent copies of 16S rRNA gene.</title>
        <authorList>
            <person name="Kulichevskaya I.S."/>
            <person name="Ivanova A.A."/>
            <person name="Naumoff D.G."/>
            <person name="Beletsky A.V."/>
            <person name="Rijpstra W.I.C."/>
            <person name="Sinninghe Damste J.S."/>
            <person name="Mardanov A.V."/>
            <person name="Ravin N.V."/>
            <person name="Dedysh S.N."/>
        </authorList>
    </citation>
    <scope>NUCLEOTIDE SEQUENCE [LARGE SCALE GENOMIC DNA]</scope>
    <source>
        <strain evidence="3">PL17</strain>
    </source>
</reference>
<feature type="domain" description="Methyltransferase" evidence="1">
    <location>
        <begin position="50"/>
        <end position="149"/>
    </location>
</feature>
<dbReference type="InterPro" id="IPR029063">
    <property type="entry name" value="SAM-dependent_MTases_sf"/>
</dbReference>
<dbReference type="Pfam" id="PF13649">
    <property type="entry name" value="Methyltransf_25"/>
    <property type="match status" value="1"/>
</dbReference>
<organism evidence="2 3">
    <name type="scientific">Frigoriglobus tundricola</name>
    <dbReference type="NCBI Taxonomy" id="2774151"/>
    <lineage>
        <taxon>Bacteria</taxon>
        <taxon>Pseudomonadati</taxon>
        <taxon>Planctomycetota</taxon>
        <taxon>Planctomycetia</taxon>
        <taxon>Gemmatales</taxon>
        <taxon>Gemmataceae</taxon>
        <taxon>Frigoriglobus</taxon>
    </lineage>
</organism>
<dbReference type="KEGG" id="ftj:FTUN_5059"/>
<dbReference type="CDD" id="cd02440">
    <property type="entry name" value="AdoMet_MTases"/>
    <property type="match status" value="1"/>
</dbReference>
<dbReference type="Gene3D" id="3.40.50.150">
    <property type="entry name" value="Vaccinia Virus protein VP39"/>
    <property type="match status" value="1"/>
</dbReference>
<proteinExistence type="predicted"/>
<accession>A0A6M5YTT8</accession>
<keyword evidence="3" id="KW-1185">Reference proteome</keyword>
<gene>
    <name evidence="2" type="ORF">FTUN_5059</name>
</gene>
<protein>
    <recommendedName>
        <fullName evidence="1">Methyltransferase domain-containing protein</fullName>
    </recommendedName>
</protein>
<dbReference type="InterPro" id="IPR050508">
    <property type="entry name" value="Methyltransf_Superfamily"/>
</dbReference>
<dbReference type="InterPro" id="IPR041698">
    <property type="entry name" value="Methyltransf_25"/>
</dbReference>
<evidence type="ECO:0000259" key="1">
    <source>
        <dbReference type="Pfam" id="PF13649"/>
    </source>
</evidence>
<dbReference type="AlphaFoldDB" id="A0A6M5YTT8"/>
<dbReference type="Proteomes" id="UP000503447">
    <property type="component" value="Chromosome"/>
</dbReference>
<dbReference type="PANTHER" id="PTHR42912:SF80">
    <property type="entry name" value="METHYLTRANSFERASE DOMAIN-CONTAINING PROTEIN"/>
    <property type="match status" value="1"/>
</dbReference>
<dbReference type="RefSeq" id="WP_227254410.1">
    <property type="nucleotide sequence ID" value="NZ_CP053452.2"/>
</dbReference>